<accession>A0A1C6IV33</accession>
<keyword evidence="1" id="KW-0812">Transmembrane</keyword>
<evidence type="ECO:0008006" key="3">
    <source>
        <dbReference type="Google" id="ProtNLM"/>
    </source>
</evidence>
<gene>
    <name evidence="2" type="ORF">SAMEA3545359_01701</name>
</gene>
<evidence type="ECO:0000256" key="1">
    <source>
        <dbReference type="SAM" id="Phobius"/>
    </source>
</evidence>
<reference evidence="2" key="1">
    <citation type="submission" date="2015-09" db="EMBL/GenBank/DDBJ databases">
        <authorList>
            <consortium name="Pathogen Informatics"/>
        </authorList>
    </citation>
    <scope>NUCLEOTIDE SEQUENCE</scope>
    <source>
        <strain evidence="2">2789STDY5834896</strain>
    </source>
</reference>
<evidence type="ECO:0000313" key="2">
    <source>
        <dbReference type="EMBL" id="SCJ73632.1"/>
    </source>
</evidence>
<dbReference type="PROSITE" id="PS00409">
    <property type="entry name" value="PROKAR_NTER_METHYL"/>
    <property type="match status" value="1"/>
</dbReference>
<sequence>MGKRLRDRRGMTLVETIVGLAVLSLALSILYLGFFTAGQLFSRGGVVKNKGQHAAGVLEGATDPDGATVQSDERGQVTIKLSDGSTLVLSGNCRGVTDAENGQIHFYKYDSDSYQKNAG</sequence>
<keyword evidence="1" id="KW-1133">Transmembrane helix</keyword>
<feature type="transmembrane region" description="Helical" evidence="1">
    <location>
        <begin position="12"/>
        <end position="34"/>
    </location>
</feature>
<dbReference type="AlphaFoldDB" id="A0A1C6IV33"/>
<proteinExistence type="predicted"/>
<keyword evidence="1" id="KW-0472">Membrane</keyword>
<dbReference type="InterPro" id="IPR012902">
    <property type="entry name" value="N_methyl_site"/>
</dbReference>
<protein>
    <recommendedName>
        <fullName evidence="3">Prepilin-type N-terminal cleavage/methylation domain-containing protein</fullName>
    </recommendedName>
</protein>
<name>A0A1C6IV33_9FIRM</name>
<dbReference type="Pfam" id="PF07963">
    <property type="entry name" value="N_methyl"/>
    <property type="match status" value="1"/>
</dbReference>
<organism evidence="2">
    <name type="scientific">uncultured Anaerotruncus sp</name>
    <dbReference type="NCBI Taxonomy" id="905011"/>
    <lineage>
        <taxon>Bacteria</taxon>
        <taxon>Bacillati</taxon>
        <taxon>Bacillota</taxon>
        <taxon>Clostridia</taxon>
        <taxon>Eubacteriales</taxon>
        <taxon>Oscillospiraceae</taxon>
        <taxon>Anaerotruncus</taxon>
        <taxon>environmental samples</taxon>
    </lineage>
</organism>
<dbReference type="EMBL" id="FMHG01000001">
    <property type="protein sequence ID" value="SCJ73632.1"/>
    <property type="molecule type" value="Genomic_DNA"/>
</dbReference>
<dbReference type="NCBIfam" id="TIGR02532">
    <property type="entry name" value="IV_pilin_GFxxxE"/>
    <property type="match status" value="1"/>
</dbReference>